<evidence type="ECO:0000313" key="2">
    <source>
        <dbReference type="EMBL" id="PNY27512.1"/>
    </source>
</evidence>
<keyword evidence="1" id="KW-0732">Signal</keyword>
<dbReference type="PANTHER" id="PTHR35605">
    <property type="entry name" value="ECP2 EFFECTOR PROTEIN DOMAIN-CONTAINING PROTEIN-RELATED"/>
    <property type="match status" value="1"/>
</dbReference>
<reference evidence="2 3" key="1">
    <citation type="submission" date="2017-08" db="EMBL/GenBank/DDBJ databases">
        <title>Harnessing the power of phylogenomics to disentangle the directionality and signatures of interkingdom host jumping in the parasitic fungal genus Tolypocladium.</title>
        <authorList>
            <person name="Quandt C.A."/>
            <person name="Patterson W."/>
            <person name="Spatafora J.W."/>
        </authorList>
    </citation>
    <scope>NUCLEOTIDE SEQUENCE [LARGE SCALE GENOMIC DNA]</scope>
    <source>
        <strain evidence="2 3">CBS 113982</strain>
    </source>
</reference>
<proteinExistence type="predicted"/>
<gene>
    <name evidence="2" type="ORF">TCAP_02562</name>
</gene>
<name>A0A2K3QIY9_9HYPO</name>
<feature type="signal peptide" evidence="1">
    <location>
        <begin position="1"/>
        <end position="15"/>
    </location>
</feature>
<protein>
    <recommendedName>
        <fullName evidence="4">Secreted protein</fullName>
    </recommendedName>
</protein>
<accession>A0A2K3QIY9</accession>
<dbReference type="Proteomes" id="UP000236621">
    <property type="component" value="Unassembled WGS sequence"/>
</dbReference>
<comment type="caution">
    <text evidence="2">The sequence shown here is derived from an EMBL/GenBank/DDBJ whole genome shotgun (WGS) entry which is preliminary data.</text>
</comment>
<evidence type="ECO:0000256" key="1">
    <source>
        <dbReference type="SAM" id="SignalP"/>
    </source>
</evidence>
<evidence type="ECO:0000313" key="3">
    <source>
        <dbReference type="Proteomes" id="UP000236621"/>
    </source>
</evidence>
<organism evidence="2 3">
    <name type="scientific">Tolypocladium capitatum</name>
    <dbReference type="NCBI Taxonomy" id="45235"/>
    <lineage>
        <taxon>Eukaryota</taxon>
        <taxon>Fungi</taxon>
        <taxon>Dikarya</taxon>
        <taxon>Ascomycota</taxon>
        <taxon>Pezizomycotina</taxon>
        <taxon>Sordariomycetes</taxon>
        <taxon>Hypocreomycetidae</taxon>
        <taxon>Hypocreales</taxon>
        <taxon>Ophiocordycipitaceae</taxon>
        <taxon>Tolypocladium</taxon>
    </lineage>
</organism>
<feature type="chain" id="PRO_5014401151" description="Secreted protein" evidence="1">
    <location>
        <begin position="16"/>
        <end position="205"/>
    </location>
</feature>
<sequence length="205" mass="22176">MYSILLCVLIGLVHAAIITSPTIHPGIKISGASEVPIEWDVQAFPDGPTLTLVGTVQEVHAQLLKINPNYTSDFHLDNLESRNPDDAAEFSASSVACDKFLWGFSSYDTVSKNIDHLRPLQGRPRNKAGPSACGRVSCSYNSAIWWCNFSNEPKTLDSWTSIVRGAEEIQRVCKVPGFGSPSVQGGVAGHGDWAVVVGYDSLLKC</sequence>
<evidence type="ECO:0008006" key="4">
    <source>
        <dbReference type="Google" id="ProtNLM"/>
    </source>
</evidence>
<dbReference type="AlphaFoldDB" id="A0A2K3QIY9"/>
<dbReference type="OrthoDB" id="3552888at2759"/>
<dbReference type="PANTHER" id="PTHR35605:SF1">
    <property type="entry name" value="ECP2 EFFECTOR PROTEIN DOMAIN-CONTAINING PROTEIN-RELATED"/>
    <property type="match status" value="1"/>
</dbReference>
<keyword evidence="3" id="KW-1185">Reference proteome</keyword>
<dbReference type="STRING" id="45235.A0A2K3QIY9"/>
<dbReference type="EMBL" id="NRSZ01000395">
    <property type="protein sequence ID" value="PNY27512.1"/>
    <property type="molecule type" value="Genomic_DNA"/>
</dbReference>